<dbReference type="RefSeq" id="XP_053542808.1">
    <property type="nucleotide sequence ID" value="XM_053686833.1"/>
</dbReference>
<keyword evidence="1" id="KW-1185">Reference proteome</keyword>
<evidence type="ECO:0000313" key="4">
    <source>
        <dbReference type="RefSeq" id="XP_053542818.1"/>
    </source>
</evidence>
<evidence type="ECO:0000313" key="3">
    <source>
        <dbReference type="RefSeq" id="XP_053542813.1"/>
    </source>
</evidence>
<protein>
    <submittedName>
        <fullName evidence="2 3">Uncharacterized protein LOC128635192 isoform X2</fullName>
    </submittedName>
</protein>
<accession>A0A9F7RU70</accession>
<reference evidence="1" key="1">
    <citation type="journal article" date="2016" name="Nat. Commun.">
        <title>The channel catfish genome sequence provides insights into the evolution of scale formation in teleosts.</title>
        <authorList>
            <person name="Liu Z."/>
            <person name="Liu S."/>
            <person name="Yao J."/>
            <person name="Bao L."/>
            <person name="Zhang J."/>
            <person name="Li Y."/>
            <person name="Jiang C."/>
            <person name="Sun L."/>
            <person name="Wang R."/>
            <person name="Zhang Y."/>
            <person name="Zhou T."/>
            <person name="Zeng Q."/>
            <person name="Fu Q."/>
            <person name="Gao S."/>
            <person name="Li N."/>
            <person name="Koren S."/>
            <person name="Jiang Y."/>
            <person name="Zimin A."/>
            <person name="Xu P."/>
            <person name="Phillippy A.M."/>
            <person name="Geng X."/>
            <person name="Song L."/>
            <person name="Sun F."/>
            <person name="Li C."/>
            <person name="Wang X."/>
            <person name="Chen A."/>
            <person name="Jin Y."/>
            <person name="Yuan Z."/>
            <person name="Yang Y."/>
            <person name="Tan S."/>
            <person name="Peatman E."/>
            <person name="Lu J."/>
            <person name="Qin Z."/>
            <person name="Dunham R."/>
            <person name="Li Z."/>
            <person name="Sonstegard T."/>
            <person name="Feng J."/>
            <person name="Danzmann R.G."/>
            <person name="Schroeder S."/>
            <person name="Scheffler B."/>
            <person name="Duke M.V."/>
            <person name="Ballard L."/>
            <person name="Kucuktas H."/>
            <person name="Kaltenboeck L."/>
            <person name="Liu H."/>
            <person name="Armbruster J."/>
            <person name="Xie Y."/>
            <person name="Kirby M.L."/>
            <person name="Tian Y."/>
            <person name="Flanagan M.E."/>
            <person name="Mu W."/>
            <person name="Waldbieser G.C."/>
        </authorList>
    </citation>
    <scope>NUCLEOTIDE SEQUENCE [LARGE SCALE GENOMIC DNA]</scope>
    <source>
        <strain evidence="1">SDA103</strain>
    </source>
</reference>
<evidence type="ECO:0000313" key="2">
    <source>
        <dbReference type="RefSeq" id="XP_053542808.1"/>
    </source>
</evidence>
<sequence length="136" mass="14605">MQIVIVLQRGSGDRGQRETQKQSQGQKQACEQACCYDASTECTETSDNDYEMQIVEELHLARSNRQLHVKVEKSYGELTSMDVDPADESATIALRNVTTGSGVPDAAGSLGGSTGAGLVKKQKTVKGQLWSTSTPP</sequence>
<organism evidence="1 3">
    <name type="scientific">Ictalurus punctatus</name>
    <name type="common">Channel catfish</name>
    <name type="synonym">Silurus punctatus</name>
    <dbReference type="NCBI Taxonomy" id="7998"/>
    <lineage>
        <taxon>Eukaryota</taxon>
        <taxon>Metazoa</taxon>
        <taxon>Chordata</taxon>
        <taxon>Craniata</taxon>
        <taxon>Vertebrata</taxon>
        <taxon>Euteleostomi</taxon>
        <taxon>Actinopterygii</taxon>
        <taxon>Neopterygii</taxon>
        <taxon>Teleostei</taxon>
        <taxon>Ostariophysi</taxon>
        <taxon>Siluriformes</taxon>
        <taxon>Ictaluridae</taxon>
        <taxon>Ictalurus</taxon>
    </lineage>
</organism>
<reference evidence="2 3" key="2">
    <citation type="submission" date="2025-04" db="UniProtKB">
        <authorList>
            <consortium name="RefSeq"/>
        </authorList>
    </citation>
    <scope>IDENTIFICATION</scope>
    <source>
        <tissue evidence="2 3">Blood</tissue>
    </source>
</reference>
<dbReference type="Proteomes" id="UP000221080">
    <property type="component" value="Chromosome 2"/>
</dbReference>
<dbReference type="GeneID" id="128635192"/>
<dbReference type="RefSeq" id="XP_053542813.1">
    <property type="nucleotide sequence ID" value="XM_053686838.1"/>
</dbReference>
<dbReference type="AlphaFoldDB" id="A0A9F7RU70"/>
<evidence type="ECO:0000313" key="1">
    <source>
        <dbReference type="Proteomes" id="UP000221080"/>
    </source>
</evidence>
<dbReference type="RefSeq" id="XP_053542818.1">
    <property type="nucleotide sequence ID" value="XM_053686843.1"/>
</dbReference>
<name>A0A9F7RU70_ICTPU</name>
<gene>
    <name evidence="2 3 4" type="primary">LOC128635192</name>
</gene>
<proteinExistence type="predicted"/>